<dbReference type="Proteomes" id="UP000571554">
    <property type="component" value="Unassembled WGS sequence"/>
</dbReference>
<evidence type="ECO:0000256" key="1">
    <source>
        <dbReference type="SAM" id="MobiDB-lite"/>
    </source>
</evidence>
<protein>
    <submittedName>
        <fullName evidence="2">Uncharacterized protein</fullName>
    </submittedName>
</protein>
<dbReference type="AlphaFoldDB" id="A0A7W9WRV9"/>
<feature type="region of interest" description="Disordered" evidence="1">
    <location>
        <begin position="1"/>
        <end position="22"/>
    </location>
</feature>
<comment type="caution">
    <text evidence="2">The sequence shown here is derived from an EMBL/GenBank/DDBJ whole genome shotgun (WGS) entry which is preliminary data.</text>
</comment>
<evidence type="ECO:0000313" key="3">
    <source>
        <dbReference type="Proteomes" id="UP000571554"/>
    </source>
</evidence>
<dbReference type="RefSeq" id="WP_183723319.1">
    <property type="nucleotide sequence ID" value="NZ_JACHBW010000003.1"/>
</dbReference>
<keyword evidence="3" id="KW-1185">Reference proteome</keyword>
<organism evidence="2 3">
    <name type="scientific">Paraburkholderia bannensis</name>
    <dbReference type="NCBI Taxonomy" id="765414"/>
    <lineage>
        <taxon>Bacteria</taxon>
        <taxon>Pseudomonadati</taxon>
        <taxon>Pseudomonadota</taxon>
        <taxon>Betaproteobacteria</taxon>
        <taxon>Burkholderiales</taxon>
        <taxon>Burkholderiaceae</taxon>
        <taxon>Paraburkholderia</taxon>
    </lineage>
</organism>
<evidence type="ECO:0000313" key="2">
    <source>
        <dbReference type="EMBL" id="MBB6101681.1"/>
    </source>
</evidence>
<accession>A0A7W9WRV9</accession>
<sequence>MVKAIPLLMDNRQPTRTASHAADFHRQMRKSLEDVKTLMGDTLVPPDYHTAFFNKTNELLRELERRFMPDV</sequence>
<name>A0A7W9WRV9_9BURK</name>
<gene>
    <name evidence="2" type="ORF">F4827_001515</name>
</gene>
<proteinExistence type="predicted"/>
<reference evidence="2 3" key="1">
    <citation type="submission" date="2020-08" db="EMBL/GenBank/DDBJ databases">
        <title>Above-ground endophytic microbial communities from plants in different locations in the United States.</title>
        <authorList>
            <person name="Frank C."/>
        </authorList>
    </citation>
    <scope>NUCLEOTIDE SEQUENCE [LARGE SCALE GENOMIC DNA]</scope>
    <source>
        <strain evidence="2 3">WP4_2_2</strain>
    </source>
</reference>
<dbReference type="EMBL" id="JACHBW010000003">
    <property type="protein sequence ID" value="MBB6101681.1"/>
    <property type="molecule type" value="Genomic_DNA"/>
</dbReference>